<keyword evidence="4" id="KW-1185">Reference proteome</keyword>
<dbReference type="FunCoup" id="E3M7Z0">
    <property type="interactions" value="1736"/>
</dbReference>
<evidence type="ECO:0000313" key="3">
    <source>
        <dbReference type="EMBL" id="EFO93629.1"/>
    </source>
</evidence>
<feature type="compositionally biased region" description="Low complexity" evidence="1">
    <location>
        <begin position="194"/>
        <end position="208"/>
    </location>
</feature>
<feature type="region of interest" description="Disordered" evidence="1">
    <location>
        <begin position="427"/>
        <end position="447"/>
    </location>
</feature>
<feature type="region of interest" description="Disordered" evidence="1">
    <location>
        <begin position="885"/>
        <end position="963"/>
    </location>
</feature>
<feature type="region of interest" description="Disordered" evidence="1">
    <location>
        <begin position="1440"/>
        <end position="1482"/>
    </location>
</feature>
<feature type="compositionally biased region" description="Low complexity" evidence="1">
    <location>
        <begin position="337"/>
        <end position="346"/>
    </location>
</feature>
<feature type="compositionally biased region" description="Low complexity" evidence="1">
    <location>
        <begin position="362"/>
        <end position="376"/>
    </location>
</feature>
<feature type="region of interest" description="Disordered" evidence="1">
    <location>
        <begin position="1246"/>
        <end position="1279"/>
    </location>
</feature>
<feature type="compositionally biased region" description="Polar residues" evidence="1">
    <location>
        <begin position="466"/>
        <end position="478"/>
    </location>
</feature>
<proteinExistence type="predicted"/>
<dbReference type="HOGENOM" id="CLU_244034_0_0_1"/>
<feature type="compositionally biased region" description="Low complexity" evidence="1">
    <location>
        <begin position="1382"/>
        <end position="1397"/>
    </location>
</feature>
<feature type="region of interest" description="Disordered" evidence="1">
    <location>
        <begin position="1066"/>
        <end position="1108"/>
    </location>
</feature>
<accession>E3M7Z0</accession>
<feature type="compositionally biased region" description="Basic and acidic residues" evidence="1">
    <location>
        <begin position="1078"/>
        <end position="1087"/>
    </location>
</feature>
<dbReference type="InParanoid" id="E3M7Z0"/>
<feature type="compositionally biased region" description="Low complexity" evidence="1">
    <location>
        <begin position="1096"/>
        <end position="1108"/>
    </location>
</feature>
<feature type="region of interest" description="Disordered" evidence="1">
    <location>
        <begin position="1142"/>
        <end position="1195"/>
    </location>
</feature>
<feature type="compositionally biased region" description="Basic and acidic residues" evidence="1">
    <location>
        <begin position="913"/>
        <end position="924"/>
    </location>
</feature>
<evidence type="ECO:0000313" key="4">
    <source>
        <dbReference type="Proteomes" id="UP000008281"/>
    </source>
</evidence>
<feature type="compositionally biased region" description="Polar residues" evidence="1">
    <location>
        <begin position="427"/>
        <end position="444"/>
    </location>
</feature>
<feature type="compositionally biased region" description="Low complexity" evidence="1">
    <location>
        <begin position="244"/>
        <end position="256"/>
    </location>
</feature>
<feature type="region of interest" description="Disordered" evidence="1">
    <location>
        <begin position="66"/>
        <end position="90"/>
    </location>
</feature>
<feature type="compositionally biased region" description="Polar residues" evidence="1">
    <location>
        <begin position="614"/>
        <end position="636"/>
    </location>
</feature>
<dbReference type="eggNOG" id="ENOG502QU2K">
    <property type="taxonomic scope" value="Eukaryota"/>
</dbReference>
<feature type="region of interest" description="Disordered" evidence="1">
    <location>
        <begin position="1"/>
        <end position="42"/>
    </location>
</feature>
<feature type="compositionally biased region" description="Polar residues" evidence="1">
    <location>
        <begin position="81"/>
        <end position="90"/>
    </location>
</feature>
<organism evidence="4">
    <name type="scientific">Caenorhabditis remanei</name>
    <name type="common">Caenorhabditis vulgaris</name>
    <dbReference type="NCBI Taxonomy" id="31234"/>
    <lineage>
        <taxon>Eukaryota</taxon>
        <taxon>Metazoa</taxon>
        <taxon>Ecdysozoa</taxon>
        <taxon>Nematoda</taxon>
        <taxon>Chromadorea</taxon>
        <taxon>Rhabditida</taxon>
        <taxon>Rhabditina</taxon>
        <taxon>Rhabditomorpha</taxon>
        <taxon>Rhabditoidea</taxon>
        <taxon>Rhabditidae</taxon>
        <taxon>Peloderinae</taxon>
        <taxon>Caenorhabditis</taxon>
    </lineage>
</organism>
<dbReference type="InterPro" id="IPR015671">
    <property type="entry name" value="GSCR1_dom"/>
</dbReference>
<dbReference type="EMBL" id="DS268427">
    <property type="protein sequence ID" value="EFO93629.1"/>
    <property type="molecule type" value="Genomic_DNA"/>
</dbReference>
<feature type="region of interest" description="Disordered" evidence="1">
    <location>
        <begin position="168"/>
        <end position="267"/>
    </location>
</feature>
<feature type="region of interest" description="Disordered" evidence="1">
    <location>
        <begin position="466"/>
        <end position="534"/>
    </location>
</feature>
<feature type="domain" description="GLTSCR protein conserved" evidence="2">
    <location>
        <begin position="735"/>
        <end position="822"/>
    </location>
</feature>
<feature type="region of interest" description="Disordered" evidence="1">
    <location>
        <begin position="608"/>
        <end position="636"/>
    </location>
</feature>
<evidence type="ECO:0000259" key="2">
    <source>
        <dbReference type="Pfam" id="PF15249"/>
    </source>
</evidence>
<evidence type="ECO:0000256" key="1">
    <source>
        <dbReference type="SAM" id="MobiDB-lite"/>
    </source>
</evidence>
<feature type="region of interest" description="Disordered" evidence="1">
    <location>
        <begin position="123"/>
        <end position="155"/>
    </location>
</feature>
<feature type="compositionally biased region" description="Polar residues" evidence="1">
    <location>
        <begin position="180"/>
        <end position="193"/>
    </location>
</feature>
<feature type="compositionally biased region" description="Acidic residues" evidence="1">
    <location>
        <begin position="900"/>
        <end position="912"/>
    </location>
</feature>
<dbReference type="Proteomes" id="UP000008281">
    <property type="component" value="Unassembled WGS sequence"/>
</dbReference>
<feature type="region of interest" description="Disordered" evidence="1">
    <location>
        <begin position="1003"/>
        <end position="1052"/>
    </location>
</feature>
<feature type="region of interest" description="Disordered" evidence="1">
    <location>
        <begin position="330"/>
        <end position="383"/>
    </location>
</feature>
<gene>
    <name evidence="3" type="ORF">CRE_12805</name>
</gene>
<feature type="compositionally biased region" description="Low complexity" evidence="1">
    <location>
        <begin position="1016"/>
        <end position="1028"/>
    </location>
</feature>
<feature type="region of interest" description="Disordered" evidence="1">
    <location>
        <begin position="1380"/>
        <end position="1425"/>
    </location>
</feature>
<sequence>MNFEEDDWFNYNDANRPDASPGAGNFYEPDNIANIPLNDDPLNDDPGQELEFNIAGGSIEDYPYDIRESPGGLNGHHHPGTSGSNDVGGQFQNMHIMQNTDSFDPHMQQSGSVPYNSFEMPTVISGNPEGQYQDFGIDDPQSYYASQQPSTSQGNDIIINDSYEMMGSSTSYMPQMDHMNPSSAGNPPSYSGMSQQQDMSSSSQVQQQPPKPKPKKKAPSKKKPTPAPASDTVGSILTKANKMTQQQNNENSNNETTKVETRMSNEDNMVLTQLMMELSRLREEEAKGHDRQSEIADVAGKVALIFSKSIQSNDTSQSGNKSIILNEINSMTCSNGPSTSTQQPQQQLPPPPRRAPPKKKTNNQNSRNSQQQQQQQPMSHSEVQMTPAKVIMDPPTATMVPSNSQMTNVYNDNGPENYVYQTMDEPGTSQQQYSDYHQPESNDSMQPQHQMQGHQQVIQTKLVPTISQRASSSYQQPIANPLNSNGPGPSPLLHQPQSHESLHEQMQDQQYHAQDHQRPQSQQMYVPAHHQSDGQIYQQQDIEITLGDVLRQTHGRYQGPQDAPHLRQQLISNVNATTSNKIVQISQEPNPSPGNYQNNNIQHQQYGEPFQHHGSYSDSQDMQPHSHSQQGYENQYETTDEYYKGPIPDQDPQMIQSHSGLQPQNYVPEEVYVPVESQEAIMEPEIEYPQVPVCPIPQSKEVLEEKLEEARMIREERVNNFMMEQLDRLNAPLDLTPFKGKMDILERLLPYHHFSTSEEPVSNFESTFQRAMMNAISHADLLGNRVRNIVLRDTMRTSTEWEENMILFLETESERRKLEEDRKLAEQDPHTFLENSDIIKNVQNNRLNLEWSKQAAPSIPSHLKDLNLRGDKLTAHYKEYEFDSYDENRPRGSPLPFVYEEPESESEPEPEPEPEKEQHHDFRSDLSPIVGFPQVSPVPSPTRYRNESESTFDWKDEDESPLMSPETVKINKANEQIANELFGTQEELDKPVMFPFEQISQAARKHQQELLQHPHVSVSSDSSSSSSSTGNSPQRTQLHPRITSPESLASSAPRDVFSRGILNHSFDSASGHGSIRNHNIDHDRDEGSPEIDDDYSMSPPESPVSTVEVPQISLPHPVHMIKKEIDDHISKLKLRVPAATIEKGKKPATSDDEDEVQEVSPQTRKPLRLKLNLKDVKREEPSPDHDTSKKSLLSRIATPAAMLSRAETSVMSTSNAKSLEKTSLKIQLTPSTSMKNVSETTPVFKTPLHAPIKTTPADSRKRRSEKIDDTPHEKRKLEVPTTSSFVTPKNSITREEEGAEIGRFLRTMTDGRKIVMKIGKIPRNINHFVTPRRDSKGNIHKNLAATEDTRLKMKFFKRNGELAVEVTERVPDDIDSEAIKVSSTSNGPSSSNSIAHSVKGRPAPASRKPSIDLAGKDKKPNSNRSKMAFSNRFNIFATAPSSKPSTSSLAPPSAPAPAAVRTTVPTNGRIPTTSTRAPSLPVHMSAPVGIQNRVPKTIATASMNLIKTTPIVPKITVTSVAVAAGNLVKPEPPVEVNSKTSSMLPWMFDKAESSEQTPKTTKIQPVSAFVSSAYPSTSRDLLQVKTEPSEAVMVPSQVIVSQESPRASSSLSMSFFEDDRGFSFLRSPNRTNEPLPVVEFSDDEEDEQVHKTFSHATDHLLGTSNMNNVNGAAPILPWTTDP</sequence>
<feature type="compositionally biased region" description="Low complexity" evidence="1">
    <location>
        <begin position="1440"/>
        <end position="1466"/>
    </location>
</feature>
<dbReference type="OrthoDB" id="5844650at2759"/>
<feature type="compositionally biased region" description="Low complexity" evidence="1">
    <location>
        <begin position="480"/>
        <end position="493"/>
    </location>
</feature>
<dbReference type="OMA" id="FEMPTVI"/>
<feature type="compositionally biased region" description="Basic and acidic residues" evidence="1">
    <location>
        <begin position="944"/>
        <end position="954"/>
    </location>
</feature>
<protein>
    <recommendedName>
        <fullName evidence="2">GLTSCR protein conserved domain-containing protein</fullName>
    </recommendedName>
</protein>
<dbReference type="Pfam" id="PF15249">
    <property type="entry name" value="GLTSCR1"/>
    <property type="match status" value="1"/>
</dbReference>
<feature type="compositionally biased region" description="Polar residues" evidence="1">
    <location>
        <begin position="143"/>
        <end position="155"/>
    </location>
</feature>
<feature type="compositionally biased region" description="Basic and acidic residues" evidence="1">
    <location>
        <begin position="1265"/>
        <end position="1278"/>
    </location>
</feature>
<reference evidence="3" key="1">
    <citation type="submission" date="2007-07" db="EMBL/GenBank/DDBJ databases">
        <title>PCAP assembly of the Caenorhabditis remanei genome.</title>
        <authorList>
            <consortium name="The Caenorhabditis remanei Sequencing Consortium"/>
            <person name="Wilson R.K."/>
        </authorList>
    </citation>
    <scope>NUCLEOTIDE SEQUENCE [LARGE SCALE GENOMIC DNA]</scope>
    <source>
        <strain evidence="3">PB4641</strain>
    </source>
</reference>
<name>E3M7Z0_CAERE</name>
<feature type="compositionally biased region" description="Basic residues" evidence="1">
    <location>
        <begin position="212"/>
        <end position="224"/>
    </location>
</feature>
<feature type="compositionally biased region" description="Basic and acidic residues" evidence="1">
    <location>
        <begin position="1172"/>
        <end position="1189"/>
    </location>
</feature>